<dbReference type="InterPro" id="IPR002524">
    <property type="entry name" value="Cation_efflux"/>
</dbReference>
<dbReference type="EMBL" id="JADJIB010000001">
    <property type="protein sequence ID" value="MBK7272284.1"/>
    <property type="molecule type" value="Genomic_DNA"/>
</dbReference>
<gene>
    <name evidence="11" type="ORF">IPI13_03680</name>
</gene>
<evidence type="ECO:0000256" key="6">
    <source>
        <dbReference type="ARBA" id="ARBA00023065"/>
    </source>
</evidence>
<name>A0A935ILZ5_9MICO</name>
<evidence type="ECO:0000256" key="1">
    <source>
        <dbReference type="ARBA" id="ARBA00004141"/>
    </source>
</evidence>
<evidence type="ECO:0000256" key="7">
    <source>
        <dbReference type="ARBA" id="ARBA00023136"/>
    </source>
</evidence>
<comment type="caution">
    <text evidence="11">The sequence shown here is derived from an EMBL/GenBank/DDBJ whole genome shotgun (WGS) entry which is preliminary data.</text>
</comment>
<keyword evidence="3" id="KW-0813">Transport</keyword>
<evidence type="ECO:0000313" key="12">
    <source>
        <dbReference type="Proteomes" id="UP000726105"/>
    </source>
</evidence>
<keyword evidence="4 8" id="KW-0812">Transmembrane</keyword>
<dbReference type="InterPro" id="IPR050681">
    <property type="entry name" value="CDF/SLC30A"/>
</dbReference>
<reference evidence="11 12" key="1">
    <citation type="submission" date="2020-10" db="EMBL/GenBank/DDBJ databases">
        <title>Connecting structure to function with the recovery of over 1000 high-quality activated sludge metagenome-assembled genomes encoding full-length rRNA genes using long-read sequencing.</title>
        <authorList>
            <person name="Singleton C.M."/>
            <person name="Petriglieri F."/>
            <person name="Kristensen J.M."/>
            <person name="Kirkegaard R.H."/>
            <person name="Michaelsen T.Y."/>
            <person name="Andersen M.H."/>
            <person name="Karst S.M."/>
            <person name="Dueholm M.S."/>
            <person name="Nielsen P.H."/>
            <person name="Albertsen M."/>
        </authorList>
    </citation>
    <scope>NUCLEOTIDE SEQUENCE [LARGE SCALE GENOMIC DNA]</scope>
    <source>
        <strain evidence="11">Ega_18-Q3-R5-49_MAXAC.001</strain>
    </source>
</reference>
<organism evidence="11 12">
    <name type="scientific">Candidatus Phosphoribacter hodrii</name>
    <dbReference type="NCBI Taxonomy" id="2953743"/>
    <lineage>
        <taxon>Bacteria</taxon>
        <taxon>Bacillati</taxon>
        <taxon>Actinomycetota</taxon>
        <taxon>Actinomycetes</taxon>
        <taxon>Micrococcales</taxon>
        <taxon>Dermatophilaceae</taxon>
        <taxon>Candidatus Phosphoribacter</taxon>
    </lineage>
</organism>
<dbReference type="AlphaFoldDB" id="A0A935ILZ5"/>
<proteinExistence type="inferred from homology"/>
<keyword evidence="7 8" id="KW-0472">Membrane</keyword>
<feature type="domain" description="Cation efflux protein transmembrane" evidence="9">
    <location>
        <begin position="2"/>
        <end position="176"/>
    </location>
</feature>
<evidence type="ECO:0000259" key="10">
    <source>
        <dbReference type="Pfam" id="PF16916"/>
    </source>
</evidence>
<protein>
    <submittedName>
        <fullName evidence="11">Cation transporter</fullName>
    </submittedName>
</protein>
<keyword evidence="5 8" id="KW-1133">Transmembrane helix</keyword>
<dbReference type="SUPFAM" id="SSF160240">
    <property type="entry name" value="Cation efflux protein cytoplasmic domain-like"/>
    <property type="match status" value="1"/>
</dbReference>
<feature type="transmembrane region" description="Helical" evidence="8">
    <location>
        <begin position="83"/>
        <end position="106"/>
    </location>
</feature>
<dbReference type="PANTHER" id="PTHR11562:SF17">
    <property type="entry name" value="RE54080P-RELATED"/>
    <property type="match status" value="1"/>
</dbReference>
<dbReference type="GO" id="GO:0005385">
    <property type="term" value="F:zinc ion transmembrane transporter activity"/>
    <property type="evidence" value="ECO:0007669"/>
    <property type="project" value="TreeGrafter"/>
</dbReference>
<dbReference type="Proteomes" id="UP000726105">
    <property type="component" value="Unassembled WGS sequence"/>
</dbReference>
<dbReference type="NCBIfam" id="TIGR01297">
    <property type="entry name" value="CDF"/>
    <property type="match status" value="1"/>
</dbReference>
<evidence type="ECO:0000256" key="5">
    <source>
        <dbReference type="ARBA" id="ARBA00022989"/>
    </source>
</evidence>
<dbReference type="GO" id="GO:0005886">
    <property type="term" value="C:plasma membrane"/>
    <property type="evidence" value="ECO:0007669"/>
    <property type="project" value="TreeGrafter"/>
</dbReference>
<feature type="transmembrane region" description="Helical" evidence="8">
    <location>
        <begin position="127"/>
        <end position="145"/>
    </location>
</feature>
<keyword evidence="6" id="KW-0406">Ion transport</keyword>
<comment type="similarity">
    <text evidence="2">Belongs to the cation diffusion facilitator (CDF) transporter (TC 2.A.4) family. SLC30A subfamily.</text>
</comment>
<evidence type="ECO:0000259" key="9">
    <source>
        <dbReference type="Pfam" id="PF01545"/>
    </source>
</evidence>
<dbReference type="InterPro" id="IPR058533">
    <property type="entry name" value="Cation_efflux_TM"/>
</dbReference>
<evidence type="ECO:0000256" key="2">
    <source>
        <dbReference type="ARBA" id="ARBA00008873"/>
    </source>
</evidence>
<dbReference type="SUPFAM" id="SSF161111">
    <property type="entry name" value="Cation efflux protein transmembrane domain-like"/>
    <property type="match status" value="1"/>
</dbReference>
<dbReference type="Gene3D" id="1.20.1510.10">
    <property type="entry name" value="Cation efflux protein transmembrane domain"/>
    <property type="match status" value="1"/>
</dbReference>
<accession>A0A935ILZ5</accession>
<dbReference type="InterPro" id="IPR027470">
    <property type="entry name" value="Cation_efflux_CTD"/>
</dbReference>
<evidence type="ECO:0000313" key="11">
    <source>
        <dbReference type="EMBL" id="MBK7272284.1"/>
    </source>
</evidence>
<feature type="transmembrane region" description="Helical" evidence="8">
    <location>
        <begin position="52"/>
        <end position="71"/>
    </location>
</feature>
<dbReference type="InterPro" id="IPR027469">
    <property type="entry name" value="Cation_efflux_TMD_sf"/>
</dbReference>
<evidence type="ECO:0000256" key="3">
    <source>
        <dbReference type="ARBA" id="ARBA00022448"/>
    </source>
</evidence>
<dbReference type="PANTHER" id="PTHR11562">
    <property type="entry name" value="CATION EFFLUX PROTEIN/ ZINC TRANSPORTER"/>
    <property type="match status" value="1"/>
</dbReference>
<dbReference type="InterPro" id="IPR036837">
    <property type="entry name" value="Cation_efflux_CTD_sf"/>
</dbReference>
<comment type="subcellular location">
    <subcellularLocation>
        <location evidence="1">Membrane</location>
        <topology evidence="1">Multi-pass membrane protein</topology>
    </subcellularLocation>
</comment>
<evidence type="ECO:0000256" key="4">
    <source>
        <dbReference type="ARBA" id="ARBA00022692"/>
    </source>
</evidence>
<sequence>MGGLISGSLALLADAAHMLTDAAGVGLALLAAWFASRPATPERTFGYQRSEVLAAVVNALLLFGVAGFVLVEAVRRFTSPPEVATGLMLGVAVVGLVANTISLLVLRGGQQESLNVRGAYLEVLGDLLGSAAVIVAAIVIALTGYTQADPIASALIGLMILPRTWGLLREAVDVLLEATPRGVDLTQVRQHLLDTPGVIDAHDLHAWTITSGLPVLSVHVVVAQDVLADGGGGRVLDSLGVCLAGHFDVEHCTFQLEEPTHQGHEHAHHD</sequence>
<evidence type="ECO:0000256" key="8">
    <source>
        <dbReference type="SAM" id="Phobius"/>
    </source>
</evidence>
<dbReference type="Pfam" id="PF01545">
    <property type="entry name" value="Cation_efflux"/>
    <property type="match status" value="1"/>
</dbReference>
<dbReference type="Pfam" id="PF16916">
    <property type="entry name" value="ZT_dimer"/>
    <property type="match status" value="1"/>
</dbReference>
<feature type="domain" description="Cation efflux protein cytoplasmic" evidence="10">
    <location>
        <begin position="180"/>
        <end position="257"/>
    </location>
</feature>